<organism evidence="9 10">
    <name type="scientific">Aspergillus calidoustus</name>
    <dbReference type="NCBI Taxonomy" id="454130"/>
    <lineage>
        <taxon>Eukaryota</taxon>
        <taxon>Fungi</taxon>
        <taxon>Dikarya</taxon>
        <taxon>Ascomycota</taxon>
        <taxon>Pezizomycotina</taxon>
        <taxon>Eurotiomycetes</taxon>
        <taxon>Eurotiomycetidae</taxon>
        <taxon>Eurotiales</taxon>
        <taxon>Aspergillaceae</taxon>
        <taxon>Aspergillus</taxon>
        <taxon>Aspergillus subgen. Nidulantes</taxon>
    </lineage>
</organism>
<dbReference type="Proteomes" id="UP000054771">
    <property type="component" value="Unassembled WGS sequence"/>
</dbReference>
<dbReference type="Gene3D" id="3.20.20.370">
    <property type="entry name" value="Glycoside hydrolase/deacetylase"/>
    <property type="match status" value="1"/>
</dbReference>
<dbReference type="PROSITE" id="PS51677">
    <property type="entry name" value="NODB"/>
    <property type="match status" value="1"/>
</dbReference>
<proteinExistence type="predicted"/>
<evidence type="ECO:0000256" key="6">
    <source>
        <dbReference type="ARBA" id="ARBA00023285"/>
    </source>
</evidence>
<keyword evidence="3 7" id="KW-0732">Signal</keyword>
<dbReference type="GO" id="GO:0046872">
    <property type="term" value="F:metal ion binding"/>
    <property type="evidence" value="ECO:0007669"/>
    <property type="project" value="UniProtKB-KW"/>
</dbReference>
<dbReference type="GO" id="GO:0005975">
    <property type="term" value="P:carbohydrate metabolic process"/>
    <property type="evidence" value="ECO:0007669"/>
    <property type="project" value="InterPro"/>
</dbReference>
<gene>
    <name evidence="9" type="ORF">ASPCAL13797</name>
</gene>
<dbReference type="SMR" id="A0A0U5CII6"/>
<evidence type="ECO:0000256" key="7">
    <source>
        <dbReference type="SAM" id="SignalP"/>
    </source>
</evidence>
<comment type="cofactor">
    <cofactor evidence="1">
        <name>Co(2+)</name>
        <dbReference type="ChEBI" id="CHEBI:48828"/>
    </cofactor>
</comment>
<evidence type="ECO:0000256" key="2">
    <source>
        <dbReference type="ARBA" id="ARBA00022723"/>
    </source>
</evidence>
<dbReference type="SUPFAM" id="SSF88713">
    <property type="entry name" value="Glycoside hydrolase/deacetylase"/>
    <property type="match status" value="1"/>
</dbReference>
<dbReference type="AlphaFoldDB" id="A0A0U5CII6"/>
<dbReference type="EMBL" id="CDMC01000020">
    <property type="protein sequence ID" value="CEL10682.1"/>
    <property type="molecule type" value="Genomic_DNA"/>
</dbReference>
<dbReference type="CDD" id="cd10951">
    <property type="entry name" value="CE4_ClCDA_like"/>
    <property type="match status" value="1"/>
</dbReference>
<dbReference type="PANTHER" id="PTHR46471">
    <property type="entry name" value="CHITIN DEACETYLASE"/>
    <property type="match status" value="1"/>
</dbReference>
<keyword evidence="2" id="KW-0479">Metal-binding</keyword>
<dbReference type="OMA" id="DLWASDW"/>
<keyword evidence="5" id="KW-0119">Carbohydrate metabolism</keyword>
<evidence type="ECO:0000256" key="4">
    <source>
        <dbReference type="ARBA" id="ARBA00022801"/>
    </source>
</evidence>
<accession>A0A0U5CII6</accession>
<dbReference type="InterPro" id="IPR011330">
    <property type="entry name" value="Glyco_hydro/deAcase_b/a-brl"/>
</dbReference>
<evidence type="ECO:0000256" key="5">
    <source>
        <dbReference type="ARBA" id="ARBA00023277"/>
    </source>
</evidence>
<keyword evidence="10" id="KW-1185">Reference proteome</keyword>
<protein>
    <recommendedName>
        <fullName evidence="8">NodB homology domain-containing protein</fullName>
    </recommendedName>
</protein>
<evidence type="ECO:0000259" key="8">
    <source>
        <dbReference type="PROSITE" id="PS51677"/>
    </source>
</evidence>
<dbReference type="GO" id="GO:0016810">
    <property type="term" value="F:hydrolase activity, acting on carbon-nitrogen (but not peptide) bonds"/>
    <property type="evidence" value="ECO:0007669"/>
    <property type="project" value="InterPro"/>
</dbReference>
<feature type="chain" id="PRO_5006855705" description="NodB homology domain-containing protein" evidence="7">
    <location>
        <begin position="20"/>
        <end position="236"/>
    </location>
</feature>
<name>A0A0U5CII6_ASPCI</name>
<evidence type="ECO:0000313" key="10">
    <source>
        <dbReference type="Proteomes" id="UP000054771"/>
    </source>
</evidence>
<keyword evidence="4" id="KW-0378">Hydrolase</keyword>
<dbReference type="STRING" id="454130.A0A0U5CII6"/>
<keyword evidence="6" id="KW-0170">Cobalt</keyword>
<feature type="signal peptide" evidence="7">
    <location>
        <begin position="1"/>
        <end position="19"/>
    </location>
</feature>
<reference evidence="10" key="1">
    <citation type="journal article" date="2016" name="Genome Announc.">
        <title>Draft genome sequences of fungus Aspergillus calidoustus.</title>
        <authorList>
            <person name="Horn F."/>
            <person name="Linde J."/>
            <person name="Mattern D.J."/>
            <person name="Walther G."/>
            <person name="Guthke R."/>
            <person name="Scherlach K."/>
            <person name="Martin K."/>
            <person name="Brakhage A.A."/>
            <person name="Petzke L."/>
            <person name="Valiante V."/>
        </authorList>
    </citation>
    <scope>NUCLEOTIDE SEQUENCE [LARGE SCALE GENOMIC DNA]</scope>
    <source>
        <strain evidence="10">SF006504</strain>
    </source>
</reference>
<dbReference type="OrthoDB" id="2125469at2759"/>
<dbReference type="InterPro" id="IPR002509">
    <property type="entry name" value="NODB_dom"/>
</dbReference>
<dbReference type="Pfam" id="PF01522">
    <property type="entry name" value="Polysacc_deac_1"/>
    <property type="match status" value="1"/>
</dbReference>
<feature type="domain" description="NodB homology" evidence="8">
    <location>
        <begin position="39"/>
        <end position="221"/>
    </location>
</feature>
<evidence type="ECO:0000256" key="3">
    <source>
        <dbReference type="ARBA" id="ARBA00022729"/>
    </source>
</evidence>
<dbReference type="PANTHER" id="PTHR46471:SF2">
    <property type="entry name" value="CHITIN DEACETYLASE-RELATED"/>
    <property type="match status" value="1"/>
</dbReference>
<evidence type="ECO:0000256" key="1">
    <source>
        <dbReference type="ARBA" id="ARBA00001941"/>
    </source>
</evidence>
<sequence length="236" mass="25768">MHAISGLLCAAALFSSALASPLVRRVPTGQVITHCTVPNTIALTFDDGPSQYTPQLLDTLSRYGARATFFVLGDAAANNPAVLQRMRNEGHQIASHTYTHASLPSLGHDGIVSEMTSLDAVIRPTLGVTPSYMRPPYLEVNDLVLQVMRDYDYRVISASVDTKDYENQDANAIVNTSFQLFLNQLNAGGSIVLAHDIHYWTVASLAERMLEEVRARGLRATTVGDCLGEAESAWYR</sequence>
<evidence type="ECO:0000313" key="9">
    <source>
        <dbReference type="EMBL" id="CEL10682.1"/>
    </source>
</evidence>